<evidence type="ECO:0000313" key="1">
    <source>
        <dbReference type="EMBL" id="KAH7332409.1"/>
    </source>
</evidence>
<proteinExistence type="predicted"/>
<comment type="caution">
    <text evidence="1">The sequence shown here is derived from an EMBL/GenBank/DDBJ whole genome shotgun (WGS) entry which is preliminary data.</text>
</comment>
<reference evidence="1" key="1">
    <citation type="submission" date="2021-08" db="EMBL/GenBank/DDBJ databases">
        <title>WGS assembly of Ceratopteris richardii.</title>
        <authorList>
            <person name="Marchant D.B."/>
            <person name="Chen G."/>
            <person name="Jenkins J."/>
            <person name="Shu S."/>
            <person name="Leebens-Mack J."/>
            <person name="Grimwood J."/>
            <person name="Schmutz J."/>
            <person name="Soltis P."/>
            <person name="Soltis D."/>
            <person name="Chen Z.-H."/>
        </authorList>
    </citation>
    <scope>NUCLEOTIDE SEQUENCE</scope>
    <source>
        <strain evidence="1">Whitten #5841</strain>
        <tissue evidence="1">Leaf</tissue>
    </source>
</reference>
<dbReference type="AlphaFoldDB" id="A0A8T2SHR9"/>
<keyword evidence="2" id="KW-1185">Reference proteome</keyword>
<dbReference type="Proteomes" id="UP000825935">
    <property type="component" value="Chromosome 20"/>
</dbReference>
<gene>
    <name evidence="1" type="ORF">KP509_20G085700</name>
</gene>
<name>A0A8T2SHR9_CERRI</name>
<accession>A0A8T2SHR9</accession>
<protein>
    <submittedName>
        <fullName evidence="1">Uncharacterized protein</fullName>
    </submittedName>
</protein>
<dbReference type="EMBL" id="CM035425">
    <property type="protein sequence ID" value="KAH7332409.1"/>
    <property type="molecule type" value="Genomic_DNA"/>
</dbReference>
<organism evidence="1 2">
    <name type="scientific">Ceratopteris richardii</name>
    <name type="common">Triangle waterfern</name>
    <dbReference type="NCBI Taxonomy" id="49495"/>
    <lineage>
        <taxon>Eukaryota</taxon>
        <taxon>Viridiplantae</taxon>
        <taxon>Streptophyta</taxon>
        <taxon>Embryophyta</taxon>
        <taxon>Tracheophyta</taxon>
        <taxon>Polypodiopsida</taxon>
        <taxon>Polypodiidae</taxon>
        <taxon>Polypodiales</taxon>
        <taxon>Pteridineae</taxon>
        <taxon>Pteridaceae</taxon>
        <taxon>Parkerioideae</taxon>
        <taxon>Ceratopteris</taxon>
    </lineage>
</organism>
<sequence>MESFGFINFYEPVDFKRESHKRHFVECVWCRCLMVLPHTMKA</sequence>
<evidence type="ECO:0000313" key="2">
    <source>
        <dbReference type="Proteomes" id="UP000825935"/>
    </source>
</evidence>